<dbReference type="Gene3D" id="3.40.50.1820">
    <property type="entry name" value="alpha/beta hydrolase"/>
    <property type="match status" value="1"/>
</dbReference>
<name>A0A6B2L319_9EUKA</name>
<proteinExistence type="predicted"/>
<dbReference type="EMBL" id="GIBP01002454">
    <property type="protein sequence ID" value="NDV31423.1"/>
    <property type="molecule type" value="Transcribed_RNA"/>
</dbReference>
<dbReference type="AlphaFoldDB" id="A0A6B2L319"/>
<dbReference type="InterPro" id="IPR029058">
    <property type="entry name" value="AB_hydrolase_fold"/>
</dbReference>
<dbReference type="InterPro" id="IPR052920">
    <property type="entry name" value="DNA-binding_regulatory"/>
</dbReference>
<sequence length="447" mass="50701">MMVSGKHYFRADFKVIKVRNCHGLTIECSIFKPKNVETNVCVVYNHGNAGCRLDGLEALELAACYDLSLCCFDFCGSGLSEGGVTTLGWNEKHDIEAVVNYLIEHEHYKKFFLWGRSMGSVSILMYLHEITQEQPNKLEELLGVILDSPFCDLCELSSEIAQAQSPLLISPIVSLGLFGVRRTIRRKTKFDIKELNLLQKVGLLMTPVVFLHGETDDFVTPEHSLKLFFRYGSPTKYYFLVQGGHNCPRGADFFDAVSNFVFERLKEATLTTKSSPTKSSEKGKTVYLVNSLKSEEQQILSSDEIKILNSLKEPELKSLEKEDNPIIMETDQGKLVFSPETPLIDLKMGEKVMSTLNMGLEKGEQVLQSLDIDQLDISDIIPKLSEKVHQLLSDTTQSIHLNPEKITLLLYQEVKGLLHLNPIFHHILEKAILKMVTKIWEEWKQKQ</sequence>
<dbReference type="PANTHER" id="PTHR43358:SF4">
    <property type="entry name" value="ALPHA_BETA HYDROLASE FOLD-1 DOMAIN-CONTAINING PROTEIN"/>
    <property type="match status" value="1"/>
</dbReference>
<evidence type="ECO:0008006" key="2">
    <source>
        <dbReference type="Google" id="ProtNLM"/>
    </source>
</evidence>
<reference evidence="1" key="1">
    <citation type="journal article" date="2020" name="J. Eukaryot. Microbiol.">
        <title>De novo Sequencing, Assembly and Annotation of the Transcriptome for the Free-Living Testate Amoeba Arcella intermedia.</title>
        <authorList>
            <person name="Ribeiro G.M."/>
            <person name="Porfirio-Sousa A.L."/>
            <person name="Maurer-Alcala X.X."/>
            <person name="Katz L.A."/>
            <person name="Lahr D.J.G."/>
        </authorList>
    </citation>
    <scope>NUCLEOTIDE SEQUENCE</scope>
</reference>
<accession>A0A6B2L319</accession>
<dbReference type="PANTHER" id="PTHR43358">
    <property type="entry name" value="ALPHA/BETA-HYDROLASE"/>
    <property type="match status" value="1"/>
</dbReference>
<evidence type="ECO:0000313" key="1">
    <source>
        <dbReference type="EMBL" id="NDV31423.1"/>
    </source>
</evidence>
<organism evidence="1">
    <name type="scientific">Arcella intermedia</name>
    <dbReference type="NCBI Taxonomy" id="1963864"/>
    <lineage>
        <taxon>Eukaryota</taxon>
        <taxon>Amoebozoa</taxon>
        <taxon>Tubulinea</taxon>
        <taxon>Elardia</taxon>
        <taxon>Arcellinida</taxon>
        <taxon>Sphaerothecina</taxon>
        <taxon>Arcellidae</taxon>
        <taxon>Arcella</taxon>
    </lineage>
</organism>
<dbReference type="SUPFAM" id="SSF53474">
    <property type="entry name" value="alpha/beta-Hydrolases"/>
    <property type="match status" value="1"/>
</dbReference>
<protein>
    <recommendedName>
        <fullName evidence="2">Serine aminopeptidase S33 domain-containing protein</fullName>
    </recommendedName>
</protein>